<organism evidence="2 3">
    <name type="scientific">Phocaeicola plebeius</name>
    <dbReference type="NCBI Taxonomy" id="310297"/>
    <lineage>
        <taxon>Bacteria</taxon>
        <taxon>Pseudomonadati</taxon>
        <taxon>Bacteroidota</taxon>
        <taxon>Bacteroidia</taxon>
        <taxon>Bacteroidales</taxon>
        <taxon>Bacteroidaceae</taxon>
        <taxon>Phocaeicola</taxon>
    </lineage>
</organism>
<comment type="caution">
    <text evidence="2">The sequence shown here is derived from an EMBL/GenBank/DDBJ whole genome shotgun (WGS) entry which is preliminary data.</text>
</comment>
<evidence type="ECO:0000313" key="2">
    <source>
        <dbReference type="EMBL" id="RGM84858.1"/>
    </source>
</evidence>
<dbReference type="InterPro" id="IPR036388">
    <property type="entry name" value="WH-like_DNA-bd_sf"/>
</dbReference>
<dbReference type="Gene3D" id="1.10.10.10">
    <property type="entry name" value="Winged helix-like DNA-binding domain superfamily/Winged helix DNA-binding domain"/>
    <property type="match status" value="1"/>
</dbReference>
<evidence type="ECO:0000313" key="3">
    <source>
        <dbReference type="Proteomes" id="UP000260814"/>
    </source>
</evidence>
<feature type="transmembrane region" description="Helical" evidence="1">
    <location>
        <begin position="12"/>
        <end position="33"/>
    </location>
</feature>
<proteinExistence type="predicted"/>
<dbReference type="EMBL" id="QSTW01000037">
    <property type="protein sequence ID" value="RGM84858.1"/>
    <property type="molecule type" value="Genomic_DNA"/>
</dbReference>
<dbReference type="Proteomes" id="UP000260814">
    <property type="component" value="Unassembled WGS sequence"/>
</dbReference>
<protein>
    <submittedName>
        <fullName evidence="2">Uncharacterized protein</fullName>
    </submittedName>
</protein>
<sequence>MNTTYIVKRKNIIRIGVLVACMLFTIVYGILIFNACKQREQAWSRQAKAVFLEAVGNELKKLDKMEIHGFHTITSLFQQKTLETDIPDSVVFALQDGTHVYHLPLHRRNNAYFKDGDKNIYLSLILEKYPFPFDSLHYAWDKQLALSDIKGKTGVCSRITDLSRKVSTFASGALEEFAPSDSLVSTYLGYRLEMELSGYISYSWWSLLPGGMVITVVLLWCMYIFFWLFYGRLNQLVSKRTVVVEKIVEKALLPAKSRNKTRHIKARVYRLEHDVFFDAEQRLFCDGNGVIEKLSPAMSVLLEHFLKASDHTLTKYEIYQIMGKDLEEYSLDSFYKMIERFRKKLKQFSSVTLHSDGNGAYRLILPLDPTDMN</sequence>
<name>A0A3E4Z4K4_9BACT</name>
<feature type="transmembrane region" description="Helical" evidence="1">
    <location>
        <begin position="204"/>
        <end position="230"/>
    </location>
</feature>
<keyword evidence="1" id="KW-0812">Transmembrane</keyword>
<evidence type="ECO:0000256" key="1">
    <source>
        <dbReference type="SAM" id="Phobius"/>
    </source>
</evidence>
<reference evidence="2 3" key="1">
    <citation type="submission" date="2018-08" db="EMBL/GenBank/DDBJ databases">
        <title>A genome reference for cultivated species of the human gut microbiota.</title>
        <authorList>
            <person name="Zou Y."/>
            <person name="Xue W."/>
            <person name="Luo G."/>
        </authorList>
    </citation>
    <scope>NUCLEOTIDE SEQUENCE [LARGE SCALE GENOMIC DNA]</scope>
    <source>
        <strain evidence="2 3">OM06-2</strain>
    </source>
</reference>
<gene>
    <name evidence="2" type="ORF">DXB87_16705</name>
</gene>
<keyword evidence="1" id="KW-0472">Membrane</keyword>
<dbReference type="AlphaFoldDB" id="A0A3E4Z4K4"/>
<keyword evidence="1" id="KW-1133">Transmembrane helix</keyword>
<accession>A0A3E4Z4K4</accession>